<dbReference type="Pfam" id="PF00717">
    <property type="entry name" value="Peptidase_S24"/>
    <property type="match status" value="1"/>
</dbReference>
<evidence type="ECO:0000313" key="2">
    <source>
        <dbReference type="EMBL" id="SUC31041.1"/>
    </source>
</evidence>
<gene>
    <name evidence="2" type="ORF">NCTC11801_01986</name>
</gene>
<feature type="domain" description="HTH cro/C1-type" evidence="1">
    <location>
        <begin position="16"/>
        <end position="70"/>
    </location>
</feature>
<dbReference type="Pfam" id="PF01381">
    <property type="entry name" value="HTH_3"/>
    <property type="match status" value="1"/>
</dbReference>
<dbReference type="Gene3D" id="1.10.260.40">
    <property type="entry name" value="lambda repressor-like DNA-binding domains"/>
    <property type="match status" value="1"/>
</dbReference>
<evidence type="ECO:0000313" key="3">
    <source>
        <dbReference type="Proteomes" id="UP000254208"/>
    </source>
</evidence>
<dbReference type="Gene3D" id="2.10.109.10">
    <property type="entry name" value="Umud Fragment, subunit A"/>
    <property type="match status" value="1"/>
</dbReference>
<protein>
    <submittedName>
        <fullName evidence="2">Uncharacterized HTH-type transcriptional regulator CBU_1416</fullName>
    </submittedName>
</protein>
<dbReference type="InterPro" id="IPR010982">
    <property type="entry name" value="Lambda_DNA-bd_dom_sf"/>
</dbReference>
<name>A0A379FQU3_PRORE</name>
<dbReference type="InterPro" id="IPR036286">
    <property type="entry name" value="LexA/Signal_pep-like_sf"/>
</dbReference>
<dbReference type="PROSITE" id="PS50943">
    <property type="entry name" value="HTH_CROC1"/>
    <property type="match status" value="1"/>
</dbReference>
<dbReference type="PANTHER" id="PTHR33516:SF2">
    <property type="entry name" value="LEXA REPRESSOR-RELATED"/>
    <property type="match status" value="1"/>
</dbReference>
<dbReference type="CDD" id="cd06529">
    <property type="entry name" value="S24_LexA-like"/>
    <property type="match status" value="1"/>
</dbReference>
<dbReference type="CDD" id="cd00093">
    <property type="entry name" value="HTH_XRE"/>
    <property type="match status" value="1"/>
</dbReference>
<dbReference type="GO" id="GO:0003677">
    <property type="term" value="F:DNA binding"/>
    <property type="evidence" value="ECO:0007669"/>
    <property type="project" value="InterPro"/>
</dbReference>
<dbReference type="InterPro" id="IPR001387">
    <property type="entry name" value="Cro/C1-type_HTH"/>
</dbReference>
<reference evidence="2 3" key="1">
    <citation type="submission" date="2018-06" db="EMBL/GenBank/DDBJ databases">
        <authorList>
            <consortium name="Pathogen Informatics"/>
            <person name="Doyle S."/>
        </authorList>
    </citation>
    <scope>NUCLEOTIDE SEQUENCE [LARGE SCALE GENOMIC DNA]</scope>
    <source>
        <strain evidence="2 3">NCTC11801</strain>
    </source>
</reference>
<sequence length="218" mass="24156">MDLGMSKTENTIGSRIKALRDITKTTQKELGRYCGVSDVTVGYWERDLNAPRSDALLKLARYFNTTEAYILYGIPSKQTSNIITSAQKVPILSYVQAGNFTDYAPNQIYDDDLEFIETTLKVSPLSFALRVIGDSMTNPYGLPSIPEGSTVIVDPEAEVVSGKFVVARLQGSDEVTVKRYVVDGPNKFLMPLNPRYDNIPINGNCEIVGLVRGVQYEL</sequence>
<dbReference type="AlphaFoldDB" id="A0A379FQU3"/>
<accession>A0A379FQU3</accession>
<proteinExistence type="predicted"/>
<dbReference type="InterPro" id="IPR015927">
    <property type="entry name" value="Peptidase_S24_S26A/B/C"/>
</dbReference>
<dbReference type="SUPFAM" id="SSF47413">
    <property type="entry name" value="lambda repressor-like DNA-binding domains"/>
    <property type="match status" value="1"/>
</dbReference>
<organism evidence="2 3">
    <name type="scientific">Providencia rettgeri</name>
    <dbReference type="NCBI Taxonomy" id="587"/>
    <lineage>
        <taxon>Bacteria</taxon>
        <taxon>Pseudomonadati</taxon>
        <taxon>Pseudomonadota</taxon>
        <taxon>Gammaproteobacteria</taxon>
        <taxon>Enterobacterales</taxon>
        <taxon>Morganellaceae</taxon>
        <taxon>Providencia</taxon>
    </lineage>
</organism>
<dbReference type="SUPFAM" id="SSF51306">
    <property type="entry name" value="LexA/Signal peptidase"/>
    <property type="match status" value="1"/>
</dbReference>
<dbReference type="EMBL" id="UGTZ01000001">
    <property type="protein sequence ID" value="SUC31041.1"/>
    <property type="molecule type" value="Genomic_DNA"/>
</dbReference>
<dbReference type="SMART" id="SM00530">
    <property type="entry name" value="HTH_XRE"/>
    <property type="match status" value="1"/>
</dbReference>
<dbReference type="Proteomes" id="UP000254208">
    <property type="component" value="Unassembled WGS sequence"/>
</dbReference>
<evidence type="ECO:0000259" key="1">
    <source>
        <dbReference type="PROSITE" id="PS50943"/>
    </source>
</evidence>
<dbReference type="InterPro" id="IPR039418">
    <property type="entry name" value="LexA-like"/>
</dbReference>
<dbReference type="PANTHER" id="PTHR33516">
    <property type="entry name" value="LEXA REPRESSOR"/>
    <property type="match status" value="1"/>
</dbReference>
<dbReference type="InterPro" id="IPR050077">
    <property type="entry name" value="LexA_repressor"/>
</dbReference>